<evidence type="ECO:0000313" key="2">
    <source>
        <dbReference type="Proteomes" id="UP000821865"/>
    </source>
</evidence>
<dbReference type="Proteomes" id="UP000821865">
    <property type="component" value="Chromosome 1"/>
</dbReference>
<proteinExistence type="predicted"/>
<gene>
    <name evidence="1" type="ORF">HPB49_019309</name>
</gene>
<protein>
    <submittedName>
        <fullName evidence="1">Uncharacterized protein</fullName>
    </submittedName>
</protein>
<sequence>MVKCFVPNCNTGTPLCTERRTLFSTPLDEERRAEWARVIGRCDKQLTRSDKVCERHFEPHFVLRTWTRQYKGRVFQGDRKPCLSNDAVPTIFEPSPPPAKEPAERPTKIARKVVGDGRLKKCCAVRPAAKRRRRGKQPNSSDRAFTKSAATKVNDSARVSSREVAGGGVESTTVDECDDWEPTMTTIPHKVYVVRKKPSRQVVGNGGVLPTNAPAYSRGPGNDAHCLPSDATLCENLSSVSAVADDQQLRTETRVTESLVVPSGTSLSHSPGVGSSSGNAQTYPGTTTELKSTNTDRAAAIMLTPFDELFSAAKQLSLPSSSWAVHCIEENGVRDIVASEIVVEHKPPAIAVRACKTVHVKSDMSVAILLMGKPVQTISGISTELSSASDLEQLLNALDSVRICKGGPEHKEYASIEPTCAYIDSFKCWRHNQCPIVLTSPGGSCKQCCALRETFQCHMSSVLDGKGAGTPLKCIGEPQTGIGMWKELLHNAVGSLRETNSRLKTQLQALRGELTQVKLDINLEPEEEIKQEINTDESSTSEDCEEEEGSVAQLYVVY</sequence>
<dbReference type="EMBL" id="CM023470">
    <property type="protein sequence ID" value="KAH7980793.1"/>
    <property type="molecule type" value="Genomic_DNA"/>
</dbReference>
<organism evidence="1 2">
    <name type="scientific">Dermacentor silvarum</name>
    <name type="common">Tick</name>
    <dbReference type="NCBI Taxonomy" id="543639"/>
    <lineage>
        <taxon>Eukaryota</taxon>
        <taxon>Metazoa</taxon>
        <taxon>Ecdysozoa</taxon>
        <taxon>Arthropoda</taxon>
        <taxon>Chelicerata</taxon>
        <taxon>Arachnida</taxon>
        <taxon>Acari</taxon>
        <taxon>Parasitiformes</taxon>
        <taxon>Ixodida</taxon>
        <taxon>Ixodoidea</taxon>
        <taxon>Ixodidae</taxon>
        <taxon>Rhipicephalinae</taxon>
        <taxon>Dermacentor</taxon>
    </lineage>
</organism>
<comment type="caution">
    <text evidence="1">The sequence shown here is derived from an EMBL/GenBank/DDBJ whole genome shotgun (WGS) entry which is preliminary data.</text>
</comment>
<name>A0ACB8E2E8_DERSI</name>
<keyword evidence="2" id="KW-1185">Reference proteome</keyword>
<reference evidence="1" key="1">
    <citation type="submission" date="2020-05" db="EMBL/GenBank/DDBJ databases">
        <title>Large-scale comparative analyses of tick genomes elucidate their genetic diversity and vector capacities.</title>
        <authorList>
            <person name="Jia N."/>
            <person name="Wang J."/>
            <person name="Shi W."/>
            <person name="Du L."/>
            <person name="Sun Y."/>
            <person name="Zhan W."/>
            <person name="Jiang J."/>
            <person name="Wang Q."/>
            <person name="Zhang B."/>
            <person name="Ji P."/>
            <person name="Sakyi L.B."/>
            <person name="Cui X."/>
            <person name="Yuan T."/>
            <person name="Jiang B."/>
            <person name="Yang W."/>
            <person name="Lam T.T.-Y."/>
            <person name="Chang Q."/>
            <person name="Ding S."/>
            <person name="Wang X."/>
            <person name="Zhu J."/>
            <person name="Ruan X."/>
            <person name="Zhao L."/>
            <person name="Wei J."/>
            <person name="Que T."/>
            <person name="Du C."/>
            <person name="Cheng J."/>
            <person name="Dai P."/>
            <person name="Han X."/>
            <person name="Huang E."/>
            <person name="Gao Y."/>
            <person name="Liu J."/>
            <person name="Shao H."/>
            <person name="Ye R."/>
            <person name="Li L."/>
            <person name="Wei W."/>
            <person name="Wang X."/>
            <person name="Wang C."/>
            <person name="Yang T."/>
            <person name="Huo Q."/>
            <person name="Li W."/>
            <person name="Guo W."/>
            <person name="Chen H."/>
            <person name="Zhou L."/>
            <person name="Ni X."/>
            <person name="Tian J."/>
            <person name="Zhou Y."/>
            <person name="Sheng Y."/>
            <person name="Liu T."/>
            <person name="Pan Y."/>
            <person name="Xia L."/>
            <person name="Li J."/>
            <person name="Zhao F."/>
            <person name="Cao W."/>
        </authorList>
    </citation>
    <scope>NUCLEOTIDE SEQUENCE</scope>
    <source>
        <strain evidence="1">Dsil-2018</strain>
    </source>
</reference>
<accession>A0ACB8E2E8</accession>
<evidence type="ECO:0000313" key="1">
    <source>
        <dbReference type="EMBL" id="KAH7980793.1"/>
    </source>
</evidence>